<dbReference type="RefSeq" id="WP_117918513.1">
    <property type="nucleotide sequence ID" value="NZ_QRUL01000003.1"/>
</dbReference>
<comment type="caution">
    <text evidence="1">The sequence shown here is derived from an EMBL/GenBank/DDBJ whole genome shotgun (WGS) entry which is preliminary data.</text>
</comment>
<dbReference type="EMBL" id="QSHU01000025">
    <property type="protein sequence ID" value="RHC36324.1"/>
    <property type="molecule type" value="Genomic_DNA"/>
</dbReference>
<evidence type="ECO:0008006" key="3">
    <source>
        <dbReference type="Google" id="ProtNLM"/>
    </source>
</evidence>
<evidence type="ECO:0000313" key="1">
    <source>
        <dbReference type="EMBL" id="RHC36324.1"/>
    </source>
</evidence>
<dbReference type="SUPFAM" id="SSF46955">
    <property type="entry name" value="Putative DNA-binding domain"/>
    <property type="match status" value="1"/>
</dbReference>
<evidence type="ECO:0000313" key="2">
    <source>
        <dbReference type="Proteomes" id="UP000286104"/>
    </source>
</evidence>
<name>A0A413ZXI8_9FIRM</name>
<gene>
    <name evidence="1" type="ORF">DW848_14165</name>
</gene>
<accession>A0A413ZXI8</accession>
<dbReference type="Proteomes" id="UP000286104">
    <property type="component" value="Unassembled WGS sequence"/>
</dbReference>
<organism evidence="1 2">
    <name type="scientific">Agathobacter rectalis</name>
    <dbReference type="NCBI Taxonomy" id="39491"/>
    <lineage>
        <taxon>Bacteria</taxon>
        <taxon>Bacillati</taxon>
        <taxon>Bacillota</taxon>
        <taxon>Clostridia</taxon>
        <taxon>Lachnospirales</taxon>
        <taxon>Lachnospiraceae</taxon>
        <taxon>Agathobacter</taxon>
    </lineage>
</organism>
<protein>
    <recommendedName>
        <fullName evidence="3">DNA-binding protein</fullName>
    </recommendedName>
</protein>
<dbReference type="AlphaFoldDB" id="A0A413ZXI8"/>
<reference evidence="1 2" key="1">
    <citation type="submission" date="2018-08" db="EMBL/GenBank/DDBJ databases">
        <title>A genome reference for cultivated species of the human gut microbiota.</title>
        <authorList>
            <person name="Zou Y."/>
            <person name="Xue W."/>
            <person name="Luo G."/>
        </authorList>
    </citation>
    <scope>NUCLEOTIDE SEQUENCE [LARGE SCALE GENOMIC DNA]</scope>
    <source>
        <strain evidence="1 2">AM36-3AA</strain>
    </source>
</reference>
<sequence length="61" mass="7029">MSTYCVTKVEASKLLGVSVRMVDKYLHSGELTVDHMEKNKVVIDVTEVYSLREKRSKRKRG</sequence>
<proteinExistence type="predicted"/>
<dbReference type="InterPro" id="IPR009061">
    <property type="entry name" value="DNA-bd_dom_put_sf"/>
</dbReference>